<accession>A0A7J7NXC9</accession>
<evidence type="ECO:0000259" key="3">
    <source>
        <dbReference type="PROSITE" id="PS50004"/>
    </source>
</evidence>
<keyword evidence="2" id="KW-0106">Calcium</keyword>
<keyword evidence="1" id="KW-0479">Metal-binding</keyword>
<dbReference type="OrthoDB" id="419768at2759"/>
<feature type="domain" description="C2" evidence="3">
    <location>
        <begin position="1"/>
        <end position="110"/>
    </location>
</feature>
<dbReference type="PANTHER" id="PTHR46502:SF15">
    <property type="entry name" value="16 KDA PHLOEM PROTEIN 1"/>
    <property type="match status" value="1"/>
</dbReference>
<evidence type="ECO:0000256" key="1">
    <source>
        <dbReference type="ARBA" id="ARBA00022723"/>
    </source>
</evidence>
<dbReference type="GO" id="GO:0046872">
    <property type="term" value="F:metal ion binding"/>
    <property type="evidence" value="ECO:0007669"/>
    <property type="project" value="UniProtKB-KW"/>
</dbReference>
<dbReference type="AlphaFoldDB" id="A0A7J7NXC9"/>
<dbReference type="Gene3D" id="2.60.40.150">
    <property type="entry name" value="C2 domain"/>
    <property type="match status" value="1"/>
</dbReference>
<protein>
    <recommendedName>
        <fullName evidence="3">C2 domain-containing protein</fullName>
    </recommendedName>
</protein>
<sequence>MVSGILEVFLVDARGLGETDLLSRMDPYVLIQYRGQEHKSSVAQEKGRNPVWNERFTFRAQYPGVDDQYKLVLRIMDRDTFSSDDFVGEASIHLKDLLALGAEKGTSELHPRKYSVVQLDKTYCGDIRVGITFTPKVEEVTDREDYGGWKQSN</sequence>
<dbReference type="PROSITE" id="PS50004">
    <property type="entry name" value="C2"/>
    <property type="match status" value="1"/>
</dbReference>
<name>A0A7J7NXC9_9MAGN</name>
<gene>
    <name evidence="4" type="ORF">GIB67_011763</name>
</gene>
<dbReference type="Pfam" id="PF00168">
    <property type="entry name" value="C2"/>
    <property type="match status" value="1"/>
</dbReference>
<dbReference type="SMART" id="SM00239">
    <property type="entry name" value="C2"/>
    <property type="match status" value="1"/>
</dbReference>
<keyword evidence="5" id="KW-1185">Reference proteome</keyword>
<dbReference type="InterPro" id="IPR035892">
    <property type="entry name" value="C2_domain_sf"/>
</dbReference>
<dbReference type="CDD" id="cd04049">
    <property type="entry name" value="C2_putative_Elicitor-responsive_gene"/>
    <property type="match status" value="1"/>
</dbReference>
<reference evidence="4 5" key="1">
    <citation type="journal article" date="2020" name="IScience">
        <title>Genome Sequencing of the Endangered Kingdonia uniflora (Circaeasteraceae, Ranunculales) Reveals Potential Mechanisms of Evolutionary Specialization.</title>
        <authorList>
            <person name="Sun Y."/>
            <person name="Deng T."/>
            <person name="Zhang A."/>
            <person name="Moore M.J."/>
            <person name="Landis J.B."/>
            <person name="Lin N."/>
            <person name="Zhang H."/>
            <person name="Zhang X."/>
            <person name="Huang J."/>
            <person name="Zhang X."/>
            <person name="Sun H."/>
            <person name="Wang H."/>
        </authorList>
    </citation>
    <scope>NUCLEOTIDE SEQUENCE [LARGE SCALE GENOMIC DNA]</scope>
    <source>
        <strain evidence="4">TB1705</strain>
        <tissue evidence="4">Leaf</tissue>
    </source>
</reference>
<dbReference type="Proteomes" id="UP000541444">
    <property type="component" value="Unassembled WGS sequence"/>
</dbReference>
<dbReference type="SUPFAM" id="SSF49562">
    <property type="entry name" value="C2 domain (Calcium/lipid-binding domain, CaLB)"/>
    <property type="match status" value="1"/>
</dbReference>
<dbReference type="PANTHER" id="PTHR46502">
    <property type="entry name" value="C2 DOMAIN-CONTAINING"/>
    <property type="match status" value="1"/>
</dbReference>
<comment type="caution">
    <text evidence="4">The sequence shown here is derived from an EMBL/GenBank/DDBJ whole genome shotgun (WGS) entry which is preliminary data.</text>
</comment>
<dbReference type="EMBL" id="JACGCM010000452">
    <property type="protein sequence ID" value="KAF6171866.1"/>
    <property type="molecule type" value="Genomic_DNA"/>
</dbReference>
<evidence type="ECO:0000313" key="5">
    <source>
        <dbReference type="Proteomes" id="UP000541444"/>
    </source>
</evidence>
<evidence type="ECO:0000256" key="2">
    <source>
        <dbReference type="ARBA" id="ARBA00022837"/>
    </source>
</evidence>
<organism evidence="4 5">
    <name type="scientific">Kingdonia uniflora</name>
    <dbReference type="NCBI Taxonomy" id="39325"/>
    <lineage>
        <taxon>Eukaryota</taxon>
        <taxon>Viridiplantae</taxon>
        <taxon>Streptophyta</taxon>
        <taxon>Embryophyta</taxon>
        <taxon>Tracheophyta</taxon>
        <taxon>Spermatophyta</taxon>
        <taxon>Magnoliopsida</taxon>
        <taxon>Ranunculales</taxon>
        <taxon>Circaeasteraceae</taxon>
        <taxon>Kingdonia</taxon>
    </lineage>
</organism>
<evidence type="ECO:0000313" key="4">
    <source>
        <dbReference type="EMBL" id="KAF6171866.1"/>
    </source>
</evidence>
<dbReference type="InterPro" id="IPR000008">
    <property type="entry name" value="C2_dom"/>
</dbReference>
<proteinExistence type="predicted"/>